<evidence type="ECO:0000313" key="3">
    <source>
        <dbReference type="Proteomes" id="UP000006552"/>
    </source>
</evidence>
<dbReference type="KEGG" id="eba:ebA2858"/>
<reference evidence="2 3" key="1">
    <citation type="journal article" date="2005" name="Arch. Microbiol.">
        <title>The genome sequence of an anaerobic aromatic-degrading denitrifying bacterium, strain EbN1.</title>
        <authorList>
            <person name="Rabus R."/>
            <person name="Kube M."/>
            <person name="Heider J."/>
            <person name="Beck A."/>
            <person name="Heitmann K."/>
            <person name="Widdel F."/>
            <person name="Reinhardt R."/>
        </authorList>
    </citation>
    <scope>NUCLEOTIDE SEQUENCE [LARGE SCALE GENOMIC DNA]</scope>
    <source>
        <strain evidence="2 3">EbN1</strain>
    </source>
</reference>
<keyword evidence="3" id="KW-1185">Reference proteome</keyword>
<dbReference type="HOGENOM" id="CLU_3095003_0_0_4"/>
<dbReference type="STRING" id="76114.ebA2858"/>
<accession>Q5P4N0</accession>
<evidence type="ECO:0008006" key="4">
    <source>
        <dbReference type="Google" id="ProtNLM"/>
    </source>
</evidence>
<gene>
    <name evidence="2" type="ORF">ebA2858</name>
</gene>
<proteinExistence type="predicted"/>
<name>Q5P4N0_AROAE</name>
<evidence type="ECO:0000256" key="1">
    <source>
        <dbReference type="SAM" id="Phobius"/>
    </source>
</evidence>
<keyword evidence="1" id="KW-1133">Transmembrane helix</keyword>
<organism evidence="2 3">
    <name type="scientific">Aromatoleum aromaticum (strain DSM 19018 / LMG 30748 / EbN1)</name>
    <name type="common">Azoarcus sp. (strain EbN1)</name>
    <dbReference type="NCBI Taxonomy" id="76114"/>
    <lineage>
        <taxon>Bacteria</taxon>
        <taxon>Pseudomonadati</taxon>
        <taxon>Pseudomonadota</taxon>
        <taxon>Betaproteobacteria</taxon>
        <taxon>Rhodocyclales</taxon>
        <taxon>Rhodocyclaceae</taxon>
        <taxon>Aromatoleum</taxon>
    </lineage>
</organism>
<keyword evidence="1" id="KW-0472">Membrane</keyword>
<dbReference type="AlphaFoldDB" id="Q5P4N0"/>
<dbReference type="EMBL" id="CR555306">
    <property type="protein sequence ID" value="CAI07732.1"/>
    <property type="molecule type" value="Genomic_DNA"/>
</dbReference>
<dbReference type="Proteomes" id="UP000006552">
    <property type="component" value="Chromosome"/>
</dbReference>
<sequence length="51" mass="5828">MSMQNWYRRMTGGQKKLVYIVSILLAPIWGIGLLFLTILIYLQLGQKSGDV</sequence>
<feature type="transmembrane region" description="Helical" evidence="1">
    <location>
        <begin position="17"/>
        <end position="42"/>
    </location>
</feature>
<protein>
    <recommendedName>
        <fullName evidence="4">Transmembrane protein</fullName>
    </recommendedName>
</protein>
<keyword evidence="1" id="KW-0812">Transmembrane</keyword>
<evidence type="ECO:0000313" key="2">
    <source>
        <dbReference type="EMBL" id="CAI07732.1"/>
    </source>
</evidence>